<dbReference type="PANTHER" id="PTHR30521">
    <property type="entry name" value="DEFERROCHELATASE/PEROXIDASE"/>
    <property type="match status" value="1"/>
</dbReference>
<reference evidence="10" key="1">
    <citation type="journal article" date="2003" name="Appl. Microbiol. Biotechnol.">
        <title>Isolation and cDNA cloning of novel hydrogen peroxide-dependent phenol oxidase from the basidiomycete Termitomyces albuminosus.</title>
        <authorList>
            <person name="Johjima T."/>
            <person name="Ohkuma M."/>
            <person name="Kudo T."/>
        </authorList>
    </citation>
    <scope>NUCLEOTIDE SEQUENCE</scope>
    <source>
        <strain evidence="10">ATCC42010</strain>
    </source>
</reference>
<evidence type="ECO:0000256" key="4">
    <source>
        <dbReference type="ARBA" id="ARBA00022723"/>
    </source>
</evidence>
<keyword evidence="6" id="KW-0408">Iron</keyword>
<dbReference type="AlphaFoldDB" id="Q8NKF3"/>
<proteinExistence type="evidence at transcript level"/>
<dbReference type="GO" id="GO:0020037">
    <property type="term" value="F:heme binding"/>
    <property type="evidence" value="ECO:0007669"/>
    <property type="project" value="InterPro"/>
</dbReference>
<evidence type="ECO:0000256" key="7">
    <source>
        <dbReference type="ARBA" id="ARBA00025737"/>
    </source>
</evidence>
<dbReference type="InterPro" id="IPR006314">
    <property type="entry name" value="Dyp_peroxidase"/>
</dbReference>
<keyword evidence="8" id="KW-0732">Signal</keyword>
<comment type="cofactor">
    <cofactor evidence="1">
        <name>heme b</name>
        <dbReference type="ChEBI" id="CHEBI:60344"/>
    </cofactor>
</comment>
<evidence type="ECO:0000256" key="1">
    <source>
        <dbReference type="ARBA" id="ARBA00001970"/>
    </source>
</evidence>
<evidence type="ECO:0000313" key="10">
    <source>
        <dbReference type="EMBL" id="AAM21606.1"/>
    </source>
</evidence>
<dbReference type="SUPFAM" id="SSF54909">
    <property type="entry name" value="Dimeric alpha+beta barrel"/>
    <property type="match status" value="1"/>
</dbReference>
<keyword evidence="4" id="KW-0479">Metal-binding</keyword>
<feature type="domain" description="DyP dimeric alpha+beta barrel" evidence="9">
    <location>
        <begin position="63"/>
        <end position="212"/>
    </location>
</feature>
<evidence type="ECO:0000256" key="3">
    <source>
        <dbReference type="ARBA" id="ARBA00022617"/>
    </source>
</evidence>
<keyword evidence="2 10" id="KW-0575">Peroxidase</keyword>
<name>Q8NKF3_9AGAR</name>
<keyword evidence="3" id="KW-0349">Heme</keyword>
<evidence type="ECO:0000256" key="5">
    <source>
        <dbReference type="ARBA" id="ARBA00023002"/>
    </source>
</evidence>
<accession>Q8NKF3</accession>
<evidence type="ECO:0000256" key="8">
    <source>
        <dbReference type="SAM" id="SignalP"/>
    </source>
</evidence>
<dbReference type="InterPro" id="IPR049509">
    <property type="entry name" value="DyP_N"/>
</dbReference>
<evidence type="ECO:0000256" key="2">
    <source>
        <dbReference type="ARBA" id="ARBA00022559"/>
    </source>
</evidence>
<dbReference type="GO" id="GO:0004601">
    <property type="term" value="F:peroxidase activity"/>
    <property type="evidence" value="ECO:0007669"/>
    <property type="project" value="UniProtKB-KW"/>
</dbReference>
<dbReference type="PANTHER" id="PTHR30521:SF4">
    <property type="entry name" value="DEFERROCHELATASE"/>
    <property type="match status" value="1"/>
</dbReference>
<evidence type="ECO:0000256" key="6">
    <source>
        <dbReference type="ARBA" id="ARBA00023004"/>
    </source>
</evidence>
<keyword evidence="5" id="KW-0560">Oxidoreductase</keyword>
<evidence type="ECO:0000259" key="9">
    <source>
        <dbReference type="Pfam" id="PF21105"/>
    </source>
</evidence>
<dbReference type="Pfam" id="PF21105">
    <property type="entry name" value="DyP_N"/>
    <property type="match status" value="1"/>
</dbReference>
<dbReference type="GO" id="GO:0005829">
    <property type="term" value="C:cytosol"/>
    <property type="evidence" value="ECO:0007669"/>
    <property type="project" value="TreeGrafter"/>
</dbReference>
<dbReference type="EMBL" id="AF468656">
    <property type="protein sequence ID" value="AAM21606.1"/>
    <property type="molecule type" value="mRNA"/>
</dbReference>
<feature type="signal peptide" evidence="8">
    <location>
        <begin position="1"/>
        <end position="22"/>
    </location>
</feature>
<dbReference type="NCBIfam" id="TIGR01413">
    <property type="entry name" value="Dyp_perox_fam"/>
    <property type="match status" value="1"/>
</dbReference>
<organism evidence="10">
    <name type="scientific">Macrolepiota albuminosa</name>
    <dbReference type="NCBI Taxonomy" id="79931"/>
    <lineage>
        <taxon>Eukaryota</taxon>
        <taxon>Fungi</taxon>
        <taxon>Dikarya</taxon>
        <taxon>Basidiomycota</taxon>
        <taxon>Agaricomycotina</taxon>
        <taxon>Agaricomycetes</taxon>
        <taxon>Agaricomycetidae</taxon>
        <taxon>Agaricales</taxon>
        <taxon>Agaricineae</taxon>
        <taxon>Agaricaceae</taxon>
        <taxon>Macrolepiota</taxon>
    </lineage>
</organism>
<comment type="similarity">
    <text evidence="7">Belongs to the DyP-type peroxidase family.</text>
</comment>
<protein>
    <submittedName>
        <fullName evidence="10">Peroxidase TAP</fullName>
    </submittedName>
</protein>
<dbReference type="InterPro" id="IPR011008">
    <property type="entry name" value="Dimeric_a/b-barrel"/>
</dbReference>
<dbReference type="PeroxiBase" id="5098">
    <property type="entry name" value="TalDyPrx"/>
</dbReference>
<feature type="chain" id="PRO_5004311190" evidence="8">
    <location>
        <begin position="23"/>
        <end position="504"/>
    </location>
</feature>
<sequence>MQLKNFLAATAAFVALSQPIAAYHVKRARSSPLIVPFPGQGALPTAAQVQSTSAGDDSIPFENIQADILVGMKKQNEKFVFFHINNAATFKSVLKTYAPANITSVATLIGPISAQPQAVVNVAFSQAGLGALGVTDNLGDTAFTGGQFADASDGLGDDTNTWEPAFKGTNIDGVFLIISDQDSIITQYQDDLQAKLGDAWTVVYDLSGAARPGDQFGHEHFGYLDGISNPLIKGFGEPLPGQAFIDPGIILVGRANDTVTTRPAWALDGSFLAFRKLKQLVPEFHKYTLDNALQNQSGNLSTEEGALLLGSRMFGRWNSGAPIDLTPDVDDPALGNDPNRNNNFNYIHPGEDPATDQSRCPFTAHIRKTNPRDLESQNLIPEFFHAIRAGTPYGPEVSYAESSSNTTQIDRGLAFVEYQSNISNGFRFQQVNWANNNKFPFNKSISEPGLDPVIGQDKGANRITTGLNPLNVSESLSIPDFIVSNGGEYFFAPSITSIVETLAA</sequence>
<dbReference type="PROSITE" id="PS51404">
    <property type="entry name" value="DYP_PEROXIDASE"/>
    <property type="match status" value="1"/>
</dbReference>
<dbReference type="GO" id="GO:0046872">
    <property type="term" value="F:metal ion binding"/>
    <property type="evidence" value="ECO:0007669"/>
    <property type="project" value="UniProtKB-KW"/>
</dbReference>